<name>A0A8J5T9E8_ZIZPA</name>
<reference evidence="3" key="1">
    <citation type="journal article" date="2021" name="bioRxiv">
        <title>Whole Genome Assembly and Annotation of Northern Wild Rice, Zizania palustris L., Supports a Whole Genome Duplication in the Zizania Genus.</title>
        <authorList>
            <person name="Haas M."/>
            <person name="Kono T."/>
            <person name="Macchietto M."/>
            <person name="Millas R."/>
            <person name="McGilp L."/>
            <person name="Shao M."/>
            <person name="Duquette J."/>
            <person name="Hirsch C.N."/>
            <person name="Kimball J."/>
        </authorList>
    </citation>
    <scope>NUCLEOTIDE SEQUENCE</scope>
    <source>
        <tissue evidence="3">Fresh leaf tissue</tissue>
    </source>
</reference>
<feature type="region of interest" description="Disordered" evidence="1">
    <location>
        <begin position="1"/>
        <end position="103"/>
    </location>
</feature>
<protein>
    <recommendedName>
        <fullName evidence="2">C2H2-type domain-containing protein</fullName>
    </recommendedName>
</protein>
<evidence type="ECO:0000313" key="3">
    <source>
        <dbReference type="EMBL" id="KAG8078700.1"/>
    </source>
</evidence>
<sequence>MLIDRKAREDMVLEDKCSGGDGRRADDLDKEMKEGEIRLDGGGDSGSETETDDEISRYVFQPRDKDDRPESSKRRRLREVVTEGPGAMRSPTPSSAGSDGIVSNGSVGAATTVASASQGSNNVEPIPNVSTAGDQQAVVLYHAPPLHAAVLAPLPLLSGQARPSYMCKVEGCNKEYDTHQAQGGHMAGHINKEK</sequence>
<feature type="compositionally biased region" description="Basic and acidic residues" evidence="1">
    <location>
        <begin position="62"/>
        <end position="72"/>
    </location>
</feature>
<evidence type="ECO:0000259" key="2">
    <source>
        <dbReference type="PROSITE" id="PS00028"/>
    </source>
</evidence>
<proteinExistence type="predicted"/>
<reference evidence="3" key="2">
    <citation type="submission" date="2021-02" db="EMBL/GenBank/DDBJ databases">
        <authorList>
            <person name="Kimball J.A."/>
            <person name="Haas M.W."/>
            <person name="Macchietto M."/>
            <person name="Kono T."/>
            <person name="Duquette J."/>
            <person name="Shao M."/>
        </authorList>
    </citation>
    <scope>NUCLEOTIDE SEQUENCE</scope>
    <source>
        <tissue evidence="3">Fresh leaf tissue</tissue>
    </source>
</reference>
<feature type="compositionally biased region" description="Polar residues" evidence="1">
    <location>
        <begin position="91"/>
        <end position="103"/>
    </location>
</feature>
<accession>A0A8J5T9E8</accession>
<organism evidence="3 4">
    <name type="scientific">Zizania palustris</name>
    <name type="common">Northern wild rice</name>
    <dbReference type="NCBI Taxonomy" id="103762"/>
    <lineage>
        <taxon>Eukaryota</taxon>
        <taxon>Viridiplantae</taxon>
        <taxon>Streptophyta</taxon>
        <taxon>Embryophyta</taxon>
        <taxon>Tracheophyta</taxon>
        <taxon>Spermatophyta</taxon>
        <taxon>Magnoliopsida</taxon>
        <taxon>Liliopsida</taxon>
        <taxon>Poales</taxon>
        <taxon>Poaceae</taxon>
        <taxon>BOP clade</taxon>
        <taxon>Oryzoideae</taxon>
        <taxon>Oryzeae</taxon>
        <taxon>Zizaniinae</taxon>
        <taxon>Zizania</taxon>
    </lineage>
</organism>
<comment type="caution">
    <text evidence="3">The sequence shown here is derived from an EMBL/GenBank/DDBJ whole genome shotgun (WGS) entry which is preliminary data.</text>
</comment>
<keyword evidence="4" id="KW-1185">Reference proteome</keyword>
<dbReference type="OrthoDB" id="696818at2759"/>
<evidence type="ECO:0000256" key="1">
    <source>
        <dbReference type="SAM" id="MobiDB-lite"/>
    </source>
</evidence>
<evidence type="ECO:0000313" key="4">
    <source>
        <dbReference type="Proteomes" id="UP000729402"/>
    </source>
</evidence>
<gene>
    <name evidence="3" type="ORF">GUJ93_ZPchr0007g4816</name>
</gene>
<dbReference type="AlphaFoldDB" id="A0A8J5T9E8"/>
<feature type="domain" description="C2H2-type" evidence="2">
    <location>
        <begin position="167"/>
        <end position="189"/>
    </location>
</feature>
<dbReference type="EMBL" id="JAAALK010000282">
    <property type="protein sequence ID" value="KAG8078700.1"/>
    <property type="molecule type" value="Genomic_DNA"/>
</dbReference>
<dbReference type="InterPro" id="IPR013087">
    <property type="entry name" value="Znf_C2H2_type"/>
</dbReference>
<dbReference type="PROSITE" id="PS00028">
    <property type="entry name" value="ZINC_FINGER_C2H2_1"/>
    <property type="match status" value="1"/>
</dbReference>
<feature type="compositionally biased region" description="Basic and acidic residues" evidence="1">
    <location>
        <begin position="1"/>
        <end position="41"/>
    </location>
</feature>
<dbReference type="Proteomes" id="UP000729402">
    <property type="component" value="Unassembled WGS sequence"/>
</dbReference>